<dbReference type="RefSeq" id="WP_038596009.1">
    <property type="nucleotide sequence ID" value="NZ_CP004078.1"/>
</dbReference>
<dbReference type="Gene3D" id="3.20.20.80">
    <property type="entry name" value="Glycosidases"/>
    <property type="match status" value="1"/>
</dbReference>
<dbReference type="STRING" id="1268072.PSAB_17145"/>
<evidence type="ECO:0000313" key="2">
    <source>
        <dbReference type="EMBL" id="AHV98329.1"/>
    </source>
</evidence>
<dbReference type="GO" id="GO:0005975">
    <property type="term" value="P:carbohydrate metabolic process"/>
    <property type="evidence" value="ECO:0007669"/>
    <property type="project" value="InterPro"/>
</dbReference>
<reference evidence="2 3" key="1">
    <citation type="journal article" date="2014" name="PLoS Genet.">
        <title>Comparative Genomic Analysis of N2-Fixing and Non-N2-Fixing Paenibacillus spp.: Organization, Evolution and Expression of the Nitrogen Fixation Genes.</title>
        <authorList>
            <person name="Xie J.B."/>
            <person name="Du Z."/>
            <person name="Bai L."/>
            <person name="Tian C."/>
            <person name="Zhang Y."/>
            <person name="Xie J.Y."/>
            <person name="Wang T."/>
            <person name="Liu X."/>
            <person name="Chen X."/>
            <person name="Cheng Q."/>
            <person name="Chen S."/>
            <person name="Li J."/>
        </authorList>
    </citation>
    <scope>NUCLEOTIDE SEQUENCE [LARGE SCALE GENOMIC DNA]</scope>
    <source>
        <strain evidence="2 3">T27</strain>
    </source>
</reference>
<sequence>MAKDTQKSLRNQVMYSVYVRNHSEEGTFKAVENDLDRIKELGVDIVWLLPVHPTGEKARKGELGSPYANRDYRKINPEFGTLEDFKGLVEAIHDKGMKCIIDVVYNHTSPDSWLAVNHPEYFFKKPDGTMGNRVGEWDDIVDLDYNQAGLWEYQIETLKMWAGIVDGFRCDVAPLLPLDFWLRAREEVGKVRADCLWLSESVEPEFIIDLRAKGMINLSDSEIFQAFDICYDYDIHKYFRGYLTGDYKLSYYAEKINMQEYIYPDNYVKLRYLENHDQARAKEIIQDDNDLINWTAFIYFQKGMTLIYAGQETENDFRPDLFNKDTVNWNTGKDISALLKSLYPIKKKEIVAKGSYHVTALDEEDILVGTYTLNEHKMMGVFSVKSKTAEVETGLPDGSYQNLVDGSNVFVKEGKLLSEGKPIIIEL</sequence>
<evidence type="ECO:0000313" key="3">
    <source>
        <dbReference type="Proteomes" id="UP000019772"/>
    </source>
</evidence>
<protein>
    <submittedName>
        <fullName evidence="2">Alpha amylase</fullName>
    </submittedName>
</protein>
<dbReference type="PANTHER" id="PTHR47786:SF2">
    <property type="entry name" value="GLYCOSYL HYDROLASE FAMILY 13 CATALYTIC DOMAIN-CONTAINING PROTEIN"/>
    <property type="match status" value="1"/>
</dbReference>
<dbReference type="KEGG" id="psab:PSAB_17145"/>
<evidence type="ECO:0000259" key="1">
    <source>
        <dbReference type="SMART" id="SM00642"/>
    </source>
</evidence>
<dbReference type="InterPro" id="IPR017853">
    <property type="entry name" value="GH"/>
</dbReference>
<dbReference type="SMART" id="SM00642">
    <property type="entry name" value="Aamy"/>
    <property type="match status" value="1"/>
</dbReference>
<dbReference type="Pfam" id="PF18612">
    <property type="entry name" value="Bac_A_amyl_C"/>
    <property type="match status" value="1"/>
</dbReference>
<proteinExistence type="predicted"/>
<organism evidence="2 3">
    <name type="scientific">Paenibacillus sabinae T27</name>
    <dbReference type="NCBI Taxonomy" id="1268072"/>
    <lineage>
        <taxon>Bacteria</taxon>
        <taxon>Bacillati</taxon>
        <taxon>Bacillota</taxon>
        <taxon>Bacilli</taxon>
        <taxon>Bacillales</taxon>
        <taxon>Paenibacillaceae</taxon>
        <taxon>Paenibacillus</taxon>
    </lineage>
</organism>
<name>X5A3E8_9BACL</name>
<dbReference type="SUPFAM" id="SSF51445">
    <property type="entry name" value="(Trans)glycosidases"/>
    <property type="match status" value="1"/>
</dbReference>
<dbReference type="HOGENOM" id="CLU_032719_0_0_9"/>
<dbReference type="Pfam" id="PF00128">
    <property type="entry name" value="Alpha-amylase"/>
    <property type="match status" value="2"/>
</dbReference>
<dbReference type="PANTHER" id="PTHR47786">
    <property type="entry name" value="ALPHA-1,4-GLUCAN:MALTOSE-1-PHOSPHATE MALTOSYLTRANSFERASE"/>
    <property type="match status" value="1"/>
</dbReference>
<dbReference type="InterPro" id="IPR013780">
    <property type="entry name" value="Glyco_hydro_b"/>
</dbReference>
<dbReference type="OrthoDB" id="9761875at2"/>
<dbReference type="InterPro" id="IPR006047">
    <property type="entry name" value="GH13_cat_dom"/>
</dbReference>
<keyword evidence="3" id="KW-1185">Reference proteome</keyword>
<dbReference type="Gene3D" id="2.60.40.1180">
    <property type="entry name" value="Golgi alpha-mannosidase II"/>
    <property type="match status" value="1"/>
</dbReference>
<dbReference type="CDD" id="cd11313">
    <property type="entry name" value="AmyAc_arch_bac_AmyA"/>
    <property type="match status" value="1"/>
</dbReference>
<gene>
    <name evidence="2" type="ORF">PSAB_17145</name>
</gene>
<dbReference type="Proteomes" id="UP000019772">
    <property type="component" value="Chromosome"/>
</dbReference>
<feature type="domain" description="Glycosyl hydrolase family 13 catalytic" evidence="1">
    <location>
        <begin position="12"/>
        <end position="346"/>
    </location>
</feature>
<dbReference type="PATRIC" id="fig|1268072.3.peg.3535"/>
<dbReference type="InterPro" id="IPR041331">
    <property type="entry name" value="Bac_A_amyl_C"/>
</dbReference>
<dbReference type="AlphaFoldDB" id="X5A3E8"/>
<dbReference type="EMBL" id="CP004078">
    <property type="protein sequence ID" value="AHV98329.1"/>
    <property type="molecule type" value="Genomic_DNA"/>
</dbReference>
<dbReference type="eggNOG" id="COG0366">
    <property type="taxonomic scope" value="Bacteria"/>
</dbReference>
<accession>X5A3E8</accession>